<feature type="domain" description="Wall-associated receptor kinase galacturonan-binding" evidence="3">
    <location>
        <begin position="16"/>
        <end position="74"/>
    </location>
</feature>
<proteinExistence type="predicted"/>
<comment type="subcellular location">
    <subcellularLocation>
        <location evidence="1">Membrane</location>
        <topology evidence="1">Single-pass membrane protein</topology>
    </subcellularLocation>
</comment>
<dbReference type="GO" id="GO:0030247">
    <property type="term" value="F:polysaccharide binding"/>
    <property type="evidence" value="ECO:0007669"/>
    <property type="project" value="InterPro"/>
</dbReference>
<keyword evidence="5" id="KW-1185">Reference proteome</keyword>
<sequence>MVSYKSFTPAVAANGCLTKCGSIDVFFPFGLEKGCYRDDSFALTCNTTSNPPTLHLEDYFTVTNISLEEGQLEIEEKYGSIYMGNRTGTFVVLKQQTIVSWLTTMPGCRDTVVNAQKVTKEILTFVMDAKVLR</sequence>
<dbReference type="AlphaFoldDB" id="A0A804IXR8"/>
<organism evidence="4 5">
    <name type="scientific">Musa acuminata subsp. malaccensis</name>
    <name type="common">Wild banana</name>
    <name type="synonym">Musa malaccensis</name>
    <dbReference type="NCBI Taxonomy" id="214687"/>
    <lineage>
        <taxon>Eukaryota</taxon>
        <taxon>Viridiplantae</taxon>
        <taxon>Streptophyta</taxon>
        <taxon>Embryophyta</taxon>
        <taxon>Tracheophyta</taxon>
        <taxon>Spermatophyta</taxon>
        <taxon>Magnoliopsida</taxon>
        <taxon>Liliopsida</taxon>
        <taxon>Zingiberales</taxon>
        <taxon>Musaceae</taxon>
        <taxon>Musa</taxon>
    </lineage>
</organism>
<evidence type="ECO:0000313" key="4">
    <source>
        <dbReference type="EnsemblPlants" id="Ma04_p36280.1"/>
    </source>
</evidence>
<dbReference type="GO" id="GO:0016020">
    <property type="term" value="C:membrane"/>
    <property type="evidence" value="ECO:0007669"/>
    <property type="project" value="UniProtKB-SubCell"/>
</dbReference>
<dbReference type="PANTHER" id="PTHR33491">
    <property type="entry name" value="OSJNBA0016N04.9 PROTEIN"/>
    <property type="match status" value="1"/>
</dbReference>
<evidence type="ECO:0000313" key="5">
    <source>
        <dbReference type="Proteomes" id="UP000012960"/>
    </source>
</evidence>
<evidence type="ECO:0000256" key="1">
    <source>
        <dbReference type="ARBA" id="ARBA00004167"/>
    </source>
</evidence>
<dbReference type="InterPro" id="IPR025287">
    <property type="entry name" value="WAK_GUB"/>
</dbReference>
<reference evidence="4" key="1">
    <citation type="submission" date="2021-05" db="UniProtKB">
        <authorList>
            <consortium name="EnsemblPlants"/>
        </authorList>
    </citation>
    <scope>IDENTIFICATION</scope>
    <source>
        <strain evidence="4">subsp. malaccensis</strain>
    </source>
</reference>
<dbReference type="EnsemblPlants" id="Ma04_t36280.1">
    <property type="protein sequence ID" value="Ma04_p36280.1"/>
    <property type="gene ID" value="Ma04_g36280"/>
</dbReference>
<name>A0A804IXR8_MUSAM</name>
<dbReference type="InParanoid" id="A0A804IXR8"/>
<dbReference type="Pfam" id="PF13947">
    <property type="entry name" value="GUB_WAK_bind"/>
    <property type="match status" value="1"/>
</dbReference>
<protein>
    <recommendedName>
        <fullName evidence="3">Wall-associated receptor kinase galacturonan-binding domain-containing protein</fullName>
    </recommendedName>
</protein>
<dbReference type="Proteomes" id="UP000012960">
    <property type="component" value="Unplaced"/>
</dbReference>
<evidence type="ECO:0000259" key="3">
    <source>
        <dbReference type="Pfam" id="PF13947"/>
    </source>
</evidence>
<accession>A0A804IXR8</accession>
<keyword evidence="2" id="KW-0732">Signal</keyword>
<dbReference type="Gramene" id="Ma04_t36280.1">
    <property type="protein sequence ID" value="Ma04_p36280.1"/>
    <property type="gene ID" value="Ma04_g36280"/>
</dbReference>
<evidence type="ECO:0000256" key="2">
    <source>
        <dbReference type="ARBA" id="ARBA00022729"/>
    </source>
</evidence>